<dbReference type="InterPro" id="IPR005302">
    <property type="entry name" value="MoCF_Sase_C"/>
</dbReference>
<evidence type="ECO:0000313" key="3">
    <source>
        <dbReference type="Proteomes" id="UP000032512"/>
    </source>
</evidence>
<accession>A0A0D6ZC53</accession>
<dbReference type="InterPro" id="IPR011037">
    <property type="entry name" value="Pyrv_Knase-like_insert_dom_sf"/>
</dbReference>
<dbReference type="EMBL" id="JXIQ01000062">
    <property type="protein sequence ID" value="KIY22636.1"/>
    <property type="molecule type" value="Genomic_DNA"/>
</dbReference>
<dbReference type="GO" id="GO:0030151">
    <property type="term" value="F:molybdenum ion binding"/>
    <property type="evidence" value="ECO:0007669"/>
    <property type="project" value="InterPro"/>
</dbReference>
<dbReference type="Proteomes" id="UP000032512">
    <property type="component" value="Unassembled WGS sequence"/>
</dbReference>
<dbReference type="RefSeq" id="WP_044392490.1">
    <property type="nucleotide sequence ID" value="NZ_JXIQ01000062.1"/>
</dbReference>
<dbReference type="Gene3D" id="2.40.33.20">
    <property type="entry name" value="PK beta-barrel domain-like"/>
    <property type="match status" value="1"/>
</dbReference>
<dbReference type="InterPro" id="IPR005163">
    <property type="entry name" value="Tri_helical_YiiM-like"/>
</dbReference>
<evidence type="ECO:0000313" key="2">
    <source>
        <dbReference type="EMBL" id="KIY22636.1"/>
    </source>
</evidence>
<dbReference type="PATRIC" id="fig|285983.3.peg.4066"/>
<sequence>MGQILYLNVGKPELKNWEGKAEQSAIGKKGVKQALLTQNSFEGDEVAATEYHGGPDRAVCFYPFEHYQQWSAEFDKKIETLTFGENISALGMKEADVYIGDIYRLGEATIQVSQGRIPCSKISKNNGIDLLLKRVVQTGYTGYFFRVLEDGIVNGDAEIVLLERKQDDFSILMANEILFHRRNDRKAIESLIGTEGLAVAWKEEVTKLLMKKN</sequence>
<keyword evidence="3" id="KW-1185">Reference proteome</keyword>
<proteinExistence type="predicted"/>
<dbReference type="PROSITE" id="PS51340">
    <property type="entry name" value="MOSC"/>
    <property type="match status" value="1"/>
</dbReference>
<dbReference type="InterPro" id="IPR052353">
    <property type="entry name" value="Benzoxazolinone_Detox_Enz"/>
</dbReference>
<dbReference type="AlphaFoldDB" id="A0A0D6ZC53"/>
<dbReference type="GO" id="GO:0003824">
    <property type="term" value="F:catalytic activity"/>
    <property type="evidence" value="ECO:0007669"/>
    <property type="project" value="InterPro"/>
</dbReference>
<dbReference type="SUPFAM" id="SSF50800">
    <property type="entry name" value="PK beta-barrel domain-like"/>
    <property type="match status" value="1"/>
</dbReference>
<protein>
    <submittedName>
        <fullName evidence="2">Sulfurase</fullName>
    </submittedName>
</protein>
<dbReference type="GO" id="GO:0030170">
    <property type="term" value="F:pyridoxal phosphate binding"/>
    <property type="evidence" value="ECO:0007669"/>
    <property type="project" value="InterPro"/>
</dbReference>
<feature type="domain" description="MOSC" evidence="1">
    <location>
        <begin position="19"/>
        <end position="162"/>
    </location>
</feature>
<reference evidence="2 3" key="1">
    <citation type="submission" date="2015-01" db="EMBL/GenBank/DDBJ databases">
        <title>Draft genome sequences of the supercritical CO2 tolerant bacteria Bacillus subterraneus MITOT1 and Bacillus cereus MIT0214.</title>
        <authorList>
            <person name="Peet K.C."/>
            <person name="Thompson J.R."/>
        </authorList>
    </citation>
    <scope>NUCLEOTIDE SEQUENCE [LARGE SCALE GENOMIC DNA]</scope>
    <source>
        <strain evidence="2 3">MITOT1</strain>
    </source>
</reference>
<dbReference type="Pfam" id="PF03475">
    <property type="entry name" value="YiiM_3-alpha"/>
    <property type="match status" value="1"/>
</dbReference>
<comment type="caution">
    <text evidence="2">The sequence shown here is derived from an EMBL/GenBank/DDBJ whole genome shotgun (WGS) entry which is preliminary data.</text>
</comment>
<gene>
    <name evidence="2" type="ORF">UB32_07385</name>
</gene>
<dbReference type="PANTHER" id="PTHR30212:SF2">
    <property type="entry name" value="PROTEIN YIIM"/>
    <property type="match status" value="1"/>
</dbReference>
<dbReference type="Pfam" id="PF03473">
    <property type="entry name" value="MOSC"/>
    <property type="match status" value="1"/>
</dbReference>
<dbReference type="PANTHER" id="PTHR30212">
    <property type="entry name" value="PROTEIN YIIM"/>
    <property type="match status" value="1"/>
</dbReference>
<name>A0A0D6ZC53_9BACI</name>
<dbReference type="OrthoDB" id="9786134at2"/>
<evidence type="ECO:0000259" key="1">
    <source>
        <dbReference type="PROSITE" id="PS51340"/>
    </source>
</evidence>
<organism evidence="2 3">
    <name type="scientific">Mesobacillus subterraneus</name>
    <dbReference type="NCBI Taxonomy" id="285983"/>
    <lineage>
        <taxon>Bacteria</taxon>
        <taxon>Bacillati</taxon>
        <taxon>Bacillota</taxon>
        <taxon>Bacilli</taxon>
        <taxon>Bacillales</taxon>
        <taxon>Bacillaceae</taxon>
        <taxon>Mesobacillus</taxon>
    </lineage>
</organism>